<dbReference type="EC" id="2.3.2.27" evidence="2"/>
<sequence>MRGSPTLGVSKGPGGGFLSQLGPVDNNCPICQETWDDAASALPCCHRFCLGCILRWTTMNPSCPLCRTPVETVRFSERCEQDYVQFVITSPAQSAETSSQPGRAPDHLDENSSHGPVVSPAPSPHGTLSPAEQGSSGLEPVGGLLPEVWAGLFRQWQYLLDPMRPWLRRRLQGIFRHQWWLANVAESSILHELQNYLEEHTAPLVHGLINVIVENLCAEQKNHNCANAICSSLK</sequence>
<proteinExistence type="predicted"/>
<reference evidence="12" key="1">
    <citation type="submission" date="2025-08" db="UniProtKB">
        <authorList>
            <consortium name="Ensembl"/>
        </authorList>
    </citation>
    <scope>IDENTIFICATION</scope>
</reference>
<dbReference type="Pfam" id="PF13639">
    <property type="entry name" value="zf-RING_2"/>
    <property type="match status" value="1"/>
</dbReference>
<reference evidence="12" key="2">
    <citation type="submission" date="2025-09" db="UniProtKB">
        <authorList>
            <consortium name="Ensembl"/>
        </authorList>
    </citation>
    <scope>IDENTIFICATION</scope>
</reference>
<dbReference type="GO" id="GO:0008270">
    <property type="term" value="F:zinc ion binding"/>
    <property type="evidence" value="ECO:0007669"/>
    <property type="project" value="UniProtKB-KW"/>
</dbReference>
<keyword evidence="5 9" id="KW-0863">Zinc-finger</keyword>
<dbReference type="InterPro" id="IPR017907">
    <property type="entry name" value="Znf_RING_CS"/>
</dbReference>
<feature type="compositionally biased region" description="Polar residues" evidence="10">
    <location>
        <begin position="90"/>
        <end position="101"/>
    </location>
</feature>
<keyword evidence="7" id="KW-0805">Transcription regulation</keyword>
<feature type="domain" description="RING-type" evidence="11">
    <location>
        <begin position="28"/>
        <end position="67"/>
    </location>
</feature>
<dbReference type="GO" id="GO:0061630">
    <property type="term" value="F:ubiquitin protein ligase activity"/>
    <property type="evidence" value="ECO:0007669"/>
    <property type="project" value="UniProtKB-EC"/>
</dbReference>
<evidence type="ECO:0000313" key="13">
    <source>
        <dbReference type="Proteomes" id="UP000694396"/>
    </source>
</evidence>
<dbReference type="GO" id="GO:0006513">
    <property type="term" value="P:protein monoubiquitination"/>
    <property type="evidence" value="ECO:0007669"/>
    <property type="project" value="TreeGrafter"/>
</dbReference>
<dbReference type="Proteomes" id="UP000694396">
    <property type="component" value="Unplaced"/>
</dbReference>
<dbReference type="SUPFAM" id="SSF57850">
    <property type="entry name" value="RING/U-box"/>
    <property type="match status" value="1"/>
</dbReference>
<dbReference type="SMART" id="SM00184">
    <property type="entry name" value="RING"/>
    <property type="match status" value="1"/>
</dbReference>
<name>A0A8C3P2S3_9PASS</name>
<evidence type="ECO:0000256" key="3">
    <source>
        <dbReference type="ARBA" id="ARBA00022679"/>
    </source>
</evidence>
<dbReference type="Gene3D" id="3.30.40.10">
    <property type="entry name" value="Zinc/RING finger domain, C3HC4 (zinc finger)"/>
    <property type="match status" value="1"/>
</dbReference>
<feature type="region of interest" description="Disordered" evidence="10">
    <location>
        <begin position="90"/>
        <end position="136"/>
    </location>
</feature>
<evidence type="ECO:0000256" key="8">
    <source>
        <dbReference type="ARBA" id="ARBA00023163"/>
    </source>
</evidence>
<keyword evidence="4" id="KW-0479">Metal-binding</keyword>
<dbReference type="CDD" id="cd23130">
    <property type="entry name" value="RING-HC_EHV1-like"/>
    <property type="match status" value="1"/>
</dbReference>
<evidence type="ECO:0000256" key="7">
    <source>
        <dbReference type="ARBA" id="ARBA00023015"/>
    </source>
</evidence>
<evidence type="ECO:0000256" key="1">
    <source>
        <dbReference type="ARBA" id="ARBA00000900"/>
    </source>
</evidence>
<dbReference type="InterPro" id="IPR001841">
    <property type="entry name" value="Znf_RING"/>
</dbReference>
<evidence type="ECO:0000256" key="10">
    <source>
        <dbReference type="SAM" id="MobiDB-lite"/>
    </source>
</evidence>
<evidence type="ECO:0000313" key="12">
    <source>
        <dbReference type="Ensembl" id="ENSCRFP00000004942.1"/>
    </source>
</evidence>
<evidence type="ECO:0000256" key="9">
    <source>
        <dbReference type="PROSITE-ProRule" id="PRU00175"/>
    </source>
</evidence>
<evidence type="ECO:0000256" key="6">
    <source>
        <dbReference type="ARBA" id="ARBA00022833"/>
    </source>
</evidence>
<keyword evidence="8" id="KW-0804">Transcription</keyword>
<keyword evidence="6" id="KW-0862">Zinc</keyword>
<keyword evidence="3" id="KW-0808">Transferase</keyword>
<comment type="catalytic activity">
    <reaction evidence="1">
        <text>S-ubiquitinyl-[E2 ubiquitin-conjugating enzyme]-L-cysteine + [acceptor protein]-L-lysine = [E2 ubiquitin-conjugating enzyme]-L-cysteine + N(6)-ubiquitinyl-[acceptor protein]-L-lysine.</text>
        <dbReference type="EC" id="2.3.2.27"/>
    </reaction>
</comment>
<evidence type="ECO:0000256" key="5">
    <source>
        <dbReference type="ARBA" id="ARBA00022771"/>
    </source>
</evidence>
<organism evidence="12 13">
    <name type="scientific">Cyanoderma ruficeps</name>
    <name type="common">rufous-capped babbler</name>
    <dbReference type="NCBI Taxonomy" id="181631"/>
    <lineage>
        <taxon>Eukaryota</taxon>
        <taxon>Metazoa</taxon>
        <taxon>Chordata</taxon>
        <taxon>Craniata</taxon>
        <taxon>Vertebrata</taxon>
        <taxon>Euteleostomi</taxon>
        <taxon>Archelosauria</taxon>
        <taxon>Archosauria</taxon>
        <taxon>Dinosauria</taxon>
        <taxon>Saurischia</taxon>
        <taxon>Theropoda</taxon>
        <taxon>Coelurosauria</taxon>
        <taxon>Aves</taxon>
        <taxon>Neognathae</taxon>
        <taxon>Neoaves</taxon>
        <taxon>Telluraves</taxon>
        <taxon>Australaves</taxon>
        <taxon>Passeriformes</taxon>
        <taxon>Sylvioidea</taxon>
        <taxon>Timaliidae</taxon>
        <taxon>Cyanoderma</taxon>
    </lineage>
</organism>
<dbReference type="PROSITE" id="PS50089">
    <property type="entry name" value="ZF_RING_2"/>
    <property type="match status" value="1"/>
</dbReference>
<dbReference type="Ensembl" id="ENSCRFT00000005136.1">
    <property type="protein sequence ID" value="ENSCRFP00000004942.1"/>
    <property type="gene ID" value="ENSCRFG00000003997.1"/>
</dbReference>
<evidence type="ECO:0000256" key="4">
    <source>
        <dbReference type="ARBA" id="ARBA00022723"/>
    </source>
</evidence>
<dbReference type="PROSITE" id="PS00518">
    <property type="entry name" value="ZF_RING_1"/>
    <property type="match status" value="1"/>
</dbReference>
<dbReference type="AlphaFoldDB" id="A0A8C3P2S3"/>
<keyword evidence="13" id="KW-1185">Reference proteome</keyword>
<dbReference type="PANTHER" id="PTHR46077:SF1">
    <property type="entry name" value="TOP1 BINDING ARGININE_SERINE RICH PROTEIN, E3 UBIQUITIN LIGASE"/>
    <property type="match status" value="1"/>
</dbReference>
<dbReference type="PANTHER" id="PTHR46077">
    <property type="entry name" value="E3 UBIQUITIN-PROTEIN LIGASE TOPORS"/>
    <property type="match status" value="1"/>
</dbReference>
<dbReference type="InterPro" id="IPR013083">
    <property type="entry name" value="Znf_RING/FYVE/PHD"/>
</dbReference>
<evidence type="ECO:0000259" key="11">
    <source>
        <dbReference type="PROSITE" id="PS50089"/>
    </source>
</evidence>
<accession>A0A8C3P2S3</accession>
<dbReference type="GO" id="GO:0000209">
    <property type="term" value="P:protein polyubiquitination"/>
    <property type="evidence" value="ECO:0007669"/>
    <property type="project" value="TreeGrafter"/>
</dbReference>
<evidence type="ECO:0000256" key="2">
    <source>
        <dbReference type="ARBA" id="ARBA00012483"/>
    </source>
</evidence>
<protein>
    <recommendedName>
        <fullName evidence="2">RING-type E3 ubiquitin transferase</fullName>
        <ecNumber evidence="2">2.3.2.27</ecNumber>
    </recommendedName>
</protein>